<gene>
    <name evidence="3" type="ORF">SLEP1_g2972</name>
</gene>
<dbReference type="InterPro" id="IPR013103">
    <property type="entry name" value="RVT_2"/>
</dbReference>
<accession>A0AAV5HJB4</accession>
<reference evidence="3 4" key="1">
    <citation type="journal article" date="2021" name="Commun. Biol.">
        <title>The genome of Shorea leprosula (Dipterocarpaceae) highlights the ecological relevance of drought in aseasonal tropical rainforests.</title>
        <authorList>
            <person name="Ng K.K.S."/>
            <person name="Kobayashi M.J."/>
            <person name="Fawcett J.A."/>
            <person name="Hatakeyama M."/>
            <person name="Paape T."/>
            <person name="Ng C.H."/>
            <person name="Ang C.C."/>
            <person name="Tnah L.H."/>
            <person name="Lee C.T."/>
            <person name="Nishiyama T."/>
            <person name="Sese J."/>
            <person name="O'Brien M.J."/>
            <person name="Copetti D."/>
            <person name="Mohd Noor M.I."/>
            <person name="Ong R.C."/>
            <person name="Putra M."/>
            <person name="Sireger I.Z."/>
            <person name="Indrioko S."/>
            <person name="Kosugi Y."/>
            <person name="Izuno A."/>
            <person name="Isagi Y."/>
            <person name="Lee S.L."/>
            <person name="Shimizu K.K."/>
        </authorList>
    </citation>
    <scope>NUCLEOTIDE SEQUENCE [LARGE SCALE GENOMIC DNA]</scope>
    <source>
        <strain evidence="3">214</strain>
    </source>
</reference>
<keyword evidence="4" id="KW-1185">Reference proteome</keyword>
<dbReference type="Proteomes" id="UP001054252">
    <property type="component" value="Unassembled WGS sequence"/>
</dbReference>
<evidence type="ECO:0000313" key="4">
    <source>
        <dbReference type="Proteomes" id="UP001054252"/>
    </source>
</evidence>
<dbReference type="EMBL" id="BPVZ01000003">
    <property type="protein sequence ID" value="GKU88743.1"/>
    <property type="molecule type" value="Genomic_DNA"/>
</dbReference>
<dbReference type="PANTHER" id="PTHR11439">
    <property type="entry name" value="GAG-POL-RELATED RETROTRANSPOSON"/>
    <property type="match status" value="1"/>
</dbReference>
<dbReference type="CDD" id="cd09272">
    <property type="entry name" value="RNase_HI_RT_Ty1"/>
    <property type="match status" value="1"/>
</dbReference>
<evidence type="ECO:0000256" key="1">
    <source>
        <dbReference type="SAM" id="MobiDB-lite"/>
    </source>
</evidence>
<feature type="region of interest" description="Disordered" evidence="1">
    <location>
        <begin position="401"/>
        <end position="422"/>
    </location>
</feature>
<dbReference type="SUPFAM" id="SSF56672">
    <property type="entry name" value="DNA/RNA polymerases"/>
    <property type="match status" value="1"/>
</dbReference>
<comment type="caution">
    <text evidence="3">The sequence shown here is derived from an EMBL/GenBank/DDBJ whole genome shotgun (WGS) entry which is preliminary data.</text>
</comment>
<protein>
    <recommendedName>
        <fullName evidence="2">Reverse transcriptase Ty1/copia-type domain-containing protein</fullName>
    </recommendedName>
</protein>
<dbReference type="AlphaFoldDB" id="A0AAV5HJB4"/>
<name>A0AAV5HJB4_9ROSI</name>
<dbReference type="Gene3D" id="2.120.10.30">
    <property type="entry name" value="TolB, C-terminal domain"/>
    <property type="match status" value="1"/>
</dbReference>
<dbReference type="PANTHER" id="PTHR11439:SF511">
    <property type="match status" value="1"/>
</dbReference>
<dbReference type="InterPro" id="IPR011042">
    <property type="entry name" value="6-blade_b-propeller_TolB-like"/>
</dbReference>
<sequence>MQDPKWRQAMKDEIDVLEKNNTWTLEMLPPDKKPIGCTSSSLCQSLKDFLHAHFHLKDLGKLKYFLGIEVARHPSGIFLCQRKYTLDILTESRMLGAKPCKFPMEQKLKLNKNEGRTISNPIQYRRLIGRLIYLTITQPDISYAIHILSQFTQEPKQPHMDAAIRVLRYLKSSPGQGIFLLSTSSLHLSAFCDSDWASCPMTRKSTIGYITMLGNSPISWKTKKQTIVSRSSAEAEYRAMACIDQYEEVDLVTKGGNYGWRVYKGPIPFQPATTPSCINPIFLVMVYFHFEIDKNVGSASITGGYFYRSLTDPCMYGRYIDMDLYGGALWASSEYLVNSGNFTIARIPFKCANDNPIACSLPSLGYIISFVEDNNKDLHILTSTDVYRVARPSRYDFSCSKENGANSTTSRHHSSSSSISTNVTSDCRFLSSLLLFVFFHILEI</sequence>
<dbReference type="InterPro" id="IPR043502">
    <property type="entry name" value="DNA/RNA_pol_sf"/>
</dbReference>
<dbReference type="Pfam" id="PF07727">
    <property type="entry name" value="RVT_2"/>
    <property type="match status" value="1"/>
</dbReference>
<evidence type="ECO:0000313" key="3">
    <source>
        <dbReference type="EMBL" id="GKU88743.1"/>
    </source>
</evidence>
<organism evidence="3 4">
    <name type="scientific">Rubroshorea leprosula</name>
    <dbReference type="NCBI Taxonomy" id="152421"/>
    <lineage>
        <taxon>Eukaryota</taxon>
        <taxon>Viridiplantae</taxon>
        <taxon>Streptophyta</taxon>
        <taxon>Embryophyta</taxon>
        <taxon>Tracheophyta</taxon>
        <taxon>Spermatophyta</taxon>
        <taxon>Magnoliopsida</taxon>
        <taxon>eudicotyledons</taxon>
        <taxon>Gunneridae</taxon>
        <taxon>Pentapetalae</taxon>
        <taxon>rosids</taxon>
        <taxon>malvids</taxon>
        <taxon>Malvales</taxon>
        <taxon>Dipterocarpaceae</taxon>
        <taxon>Rubroshorea</taxon>
    </lineage>
</organism>
<evidence type="ECO:0000259" key="2">
    <source>
        <dbReference type="Pfam" id="PF07727"/>
    </source>
</evidence>
<proteinExistence type="predicted"/>
<feature type="domain" description="Reverse transcriptase Ty1/copia-type" evidence="2">
    <location>
        <begin position="40"/>
        <end position="105"/>
    </location>
</feature>